<evidence type="ECO:0000256" key="1">
    <source>
        <dbReference type="ARBA" id="ARBA00001946"/>
    </source>
</evidence>
<reference evidence="7 8" key="1">
    <citation type="submission" date="2011-12" db="EMBL/GenBank/DDBJ databases">
        <title>Whole genome shotgun sequence of Arthrobacter globiformis NBRC 12137.</title>
        <authorList>
            <person name="Miyazawa S."/>
            <person name="Hosoyama A."/>
            <person name="Tsuchikane K."/>
            <person name="Katsumata H."/>
            <person name="Yamazaki S."/>
            <person name="Fujita N."/>
        </authorList>
    </citation>
    <scope>NUCLEOTIDE SEQUENCE [LARGE SCALE GENOMIC DNA]</scope>
    <source>
        <strain evidence="7 8">NBRC 12137</strain>
    </source>
</reference>
<feature type="binding site" evidence="5">
    <location>
        <position position="145"/>
    </location>
    <ligand>
        <name>Mg(2+)</name>
        <dbReference type="ChEBI" id="CHEBI:18420"/>
    </ligand>
</feature>
<dbReference type="InterPro" id="IPR011206">
    <property type="entry name" value="Citrate_lyase_beta/mcl1/mcl2"/>
</dbReference>
<dbReference type="Pfam" id="PF03328">
    <property type="entry name" value="HpcH_HpaI"/>
    <property type="match status" value="1"/>
</dbReference>
<dbReference type="STRING" id="1077972.ARGLB_037_01250"/>
<dbReference type="RefSeq" id="WP_003800358.1">
    <property type="nucleotide sequence ID" value="NZ_BAEG01000037.1"/>
</dbReference>
<dbReference type="PIRSF" id="PIRSF015582">
    <property type="entry name" value="Cit_lyase_B"/>
    <property type="match status" value="1"/>
</dbReference>
<dbReference type="InterPro" id="IPR015813">
    <property type="entry name" value="Pyrv/PenolPyrv_kinase-like_dom"/>
</dbReference>
<dbReference type="SUPFAM" id="SSF51621">
    <property type="entry name" value="Phosphoenolpyruvate/pyruvate domain"/>
    <property type="match status" value="1"/>
</dbReference>
<dbReference type="PANTHER" id="PTHR32308:SF10">
    <property type="entry name" value="CITRATE LYASE SUBUNIT BETA"/>
    <property type="match status" value="1"/>
</dbReference>
<dbReference type="Proteomes" id="UP000003828">
    <property type="component" value="Unassembled WGS sequence"/>
</dbReference>
<comment type="caution">
    <text evidence="7">The sequence shown here is derived from an EMBL/GenBank/DDBJ whole genome shotgun (WGS) entry which is preliminary data.</text>
</comment>
<dbReference type="eggNOG" id="COG2301">
    <property type="taxonomic scope" value="Bacteria"/>
</dbReference>
<evidence type="ECO:0000256" key="3">
    <source>
        <dbReference type="ARBA" id="ARBA00022842"/>
    </source>
</evidence>
<organism evidence="7 8">
    <name type="scientific">Arthrobacter globiformis (strain ATCC 8010 / DSM 20124 / JCM 1332 / NBRC 12137 / NCIMB 8907 / NRRL B-2979 / 168)</name>
    <dbReference type="NCBI Taxonomy" id="1077972"/>
    <lineage>
        <taxon>Bacteria</taxon>
        <taxon>Bacillati</taxon>
        <taxon>Actinomycetota</taxon>
        <taxon>Actinomycetes</taxon>
        <taxon>Micrococcales</taxon>
        <taxon>Micrococcaceae</taxon>
        <taxon>Arthrobacter</taxon>
    </lineage>
</organism>
<protein>
    <submittedName>
        <fullName evidence="7">Putative citrate lyase beta chain</fullName>
    </submittedName>
</protein>
<keyword evidence="3 5" id="KW-0460">Magnesium</keyword>
<gene>
    <name evidence="7" type="ORF">ARGLB_037_01250</name>
</gene>
<keyword evidence="7" id="KW-0456">Lyase</keyword>
<dbReference type="InterPro" id="IPR040442">
    <property type="entry name" value="Pyrv_kinase-like_dom_sf"/>
</dbReference>
<evidence type="ECO:0000256" key="2">
    <source>
        <dbReference type="ARBA" id="ARBA00022723"/>
    </source>
</evidence>
<feature type="binding site" evidence="4">
    <location>
        <position position="119"/>
    </location>
    <ligand>
        <name>substrate</name>
    </ligand>
</feature>
<proteinExistence type="predicted"/>
<keyword evidence="8" id="KW-1185">Reference proteome</keyword>
<dbReference type="EMBL" id="BAEG01000037">
    <property type="protein sequence ID" value="GAB13274.1"/>
    <property type="molecule type" value="Genomic_DNA"/>
</dbReference>
<feature type="binding site" evidence="4">
    <location>
        <position position="66"/>
    </location>
    <ligand>
        <name>substrate</name>
    </ligand>
</feature>
<dbReference type="GO" id="GO:0016829">
    <property type="term" value="F:lyase activity"/>
    <property type="evidence" value="ECO:0007669"/>
    <property type="project" value="UniProtKB-KW"/>
</dbReference>
<accession>H0QK34</accession>
<feature type="domain" description="HpcH/HpaI aldolase/citrate lyase" evidence="6">
    <location>
        <begin position="5"/>
        <end position="213"/>
    </location>
</feature>
<evidence type="ECO:0000313" key="8">
    <source>
        <dbReference type="Proteomes" id="UP000003828"/>
    </source>
</evidence>
<dbReference type="GO" id="GO:0006107">
    <property type="term" value="P:oxaloacetate metabolic process"/>
    <property type="evidence" value="ECO:0007669"/>
    <property type="project" value="TreeGrafter"/>
</dbReference>
<evidence type="ECO:0000256" key="4">
    <source>
        <dbReference type="PIRSR" id="PIRSR015582-1"/>
    </source>
</evidence>
<dbReference type="PANTHER" id="PTHR32308">
    <property type="entry name" value="LYASE BETA SUBUNIT, PUTATIVE (AFU_ORTHOLOGUE AFUA_4G13030)-RELATED"/>
    <property type="match status" value="1"/>
</dbReference>
<keyword evidence="2 5" id="KW-0479">Metal-binding</keyword>
<dbReference type="GO" id="GO:0000287">
    <property type="term" value="F:magnesium ion binding"/>
    <property type="evidence" value="ECO:0007669"/>
    <property type="project" value="TreeGrafter"/>
</dbReference>
<feature type="binding site" evidence="5">
    <location>
        <position position="119"/>
    </location>
    <ligand>
        <name>Mg(2+)</name>
        <dbReference type="ChEBI" id="CHEBI:18420"/>
    </ligand>
</feature>
<sequence length="275" mass="29188">MTFARSVLSVPGSSQRFLDKSINSGADAVMVDWEDGVAPVDKPAARELTHAHITSAATARPHVWVRVNASFAEHFDADASAVGQWPGHDVPLVLPMATLASAALAAQRIQDFPLIAMIETAEGLEQAAEIARLPRVAGLMFGEYDFLATMAAVGASRMSDTGWAKSRIINAAAAAGKWAIAGPNADFSDPTALSAQARREADLGFAGKLCIHPSQISTVNETFAPAPEYVNWAQDLLEEINGQNHDGAFRFRGQMIDAPVIERARAAVRMAGAAL</sequence>
<dbReference type="OrthoDB" id="5172636at2"/>
<evidence type="ECO:0000313" key="7">
    <source>
        <dbReference type="EMBL" id="GAB13274.1"/>
    </source>
</evidence>
<dbReference type="AlphaFoldDB" id="H0QK34"/>
<dbReference type="InterPro" id="IPR005000">
    <property type="entry name" value="Aldolase/citrate-lyase_domain"/>
</dbReference>
<evidence type="ECO:0000256" key="5">
    <source>
        <dbReference type="PIRSR" id="PIRSR015582-2"/>
    </source>
</evidence>
<name>H0QK34_ARTG1</name>
<evidence type="ECO:0000259" key="6">
    <source>
        <dbReference type="Pfam" id="PF03328"/>
    </source>
</evidence>
<comment type="cofactor">
    <cofactor evidence="1">
        <name>Mg(2+)</name>
        <dbReference type="ChEBI" id="CHEBI:18420"/>
    </cofactor>
</comment>
<dbReference type="Gene3D" id="3.20.20.60">
    <property type="entry name" value="Phosphoenolpyruvate-binding domains"/>
    <property type="match status" value="1"/>
</dbReference>